<dbReference type="Proteomes" id="UP001201980">
    <property type="component" value="Unassembled WGS sequence"/>
</dbReference>
<keyword evidence="5" id="KW-1185">Reference proteome</keyword>
<sequence>MASIQQLKSRKRQDYPYLLEYRTRWADNDMYHHMNNSVYNFLYDSVVNAYLMEHCGLNPETSPQYGLVVHSHGDFFGAIAFPKVAELGLRVNKLGSSSVTYEIGLFERGVEEVKAVGGFVHVFVERETGRPARNGMSDGLRRGLEKILMGGEVEGKGSKL</sequence>
<proteinExistence type="inferred from homology"/>
<dbReference type="InterPro" id="IPR006683">
    <property type="entry name" value="Thioestr_dom"/>
</dbReference>
<dbReference type="CDD" id="cd00586">
    <property type="entry name" value="4HBT"/>
    <property type="match status" value="1"/>
</dbReference>
<dbReference type="PANTHER" id="PTHR31793:SF27">
    <property type="entry name" value="NOVEL THIOESTERASE SUPERFAMILY DOMAIN AND SAPOSIN A-TYPE DOMAIN CONTAINING PROTEIN (0610012H03RIK)"/>
    <property type="match status" value="1"/>
</dbReference>
<protein>
    <recommendedName>
        <fullName evidence="3">Thioesterase domain-containing protein</fullName>
    </recommendedName>
</protein>
<comment type="caution">
    <text evidence="4">The sequence shown here is derived from an EMBL/GenBank/DDBJ whole genome shotgun (WGS) entry which is preliminary data.</text>
</comment>
<dbReference type="EMBL" id="JAKWBI020000312">
    <property type="protein sequence ID" value="KAJ2896795.1"/>
    <property type="molecule type" value="Genomic_DNA"/>
</dbReference>
<dbReference type="Gene3D" id="3.10.129.10">
    <property type="entry name" value="Hotdog Thioesterase"/>
    <property type="match status" value="1"/>
</dbReference>
<organism evidence="4 5">
    <name type="scientific">Zalerion maritima</name>
    <dbReference type="NCBI Taxonomy" id="339359"/>
    <lineage>
        <taxon>Eukaryota</taxon>
        <taxon>Fungi</taxon>
        <taxon>Dikarya</taxon>
        <taxon>Ascomycota</taxon>
        <taxon>Pezizomycotina</taxon>
        <taxon>Sordariomycetes</taxon>
        <taxon>Lulworthiomycetidae</taxon>
        <taxon>Lulworthiales</taxon>
        <taxon>Lulworthiaceae</taxon>
        <taxon>Zalerion</taxon>
    </lineage>
</organism>
<comment type="similarity">
    <text evidence="1">Belongs to the 4-hydroxybenzoyl-CoA thioesterase family.</text>
</comment>
<feature type="domain" description="Thioesterase" evidence="3">
    <location>
        <begin position="32"/>
        <end position="109"/>
    </location>
</feature>
<dbReference type="GO" id="GO:0047617">
    <property type="term" value="F:fatty acyl-CoA hydrolase activity"/>
    <property type="evidence" value="ECO:0007669"/>
    <property type="project" value="TreeGrafter"/>
</dbReference>
<evidence type="ECO:0000313" key="4">
    <source>
        <dbReference type="EMBL" id="KAJ2896795.1"/>
    </source>
</evidence>
<keyword evidence="2" id="KW-0378">Hydrolase</keyword>
<dbReference type="PANTHER" id="PTHR31793">
    <property type="entry name" value="4-HYDROXYBENZOYL-COA THIOESTERASE FAMILY MEMBER"/>
    <property type="match status" value="1"/>
</dbReference>
<dbReference type="SUPFAM" id="SSF54637">
    <property type="entry name" value="Thioesterase/thiol ester dehydrase-isomerase"/>
    <property type="match status" value="1"/>
</dbReference>
<gene>
    <name evidence="4" type="ORF">MKZ38_005241</name>
</gene>
<dbReference type="InterPro" id="IPR029069">
    <property type="entry name" value="HotDog_dom_sf"/>
</dbReference>
<evidence type="ECO:0000259" key="3">
    <source>
        <dbReference type="Pfam" id="PF03061"/>
    </source>
</evidence>
<name>A0AAD5RLG0_9PEZI</name>
<dbReference type="Pfam" id="PF03061">
    <property type="entry name" value="4HBT"/>
    <property type="match status" value="1"/>
</dbReference>
<evidence type="ECO:0000256" key="1">
    <source>
        <dbReference type="ARBA" id="ARBA00005953"/>
    </source>
</evidence>
<accession>A0AAD5RLG0</accession>
<evidence type="ECO:0000256" key="2">
    <source>
        <dbReference type="ARBA" id="ARBA00022801"/>
    </source>
</evidence>
<dbReference type="FunFam" id="3.10.129.10:FF:000104">
    <property type="entry name" value="Thioesterase family protein (AFU_orthologue AFUA_2G16350)"/>
    <property type="match status" value="1"/>
</dbReference>
<dbReference type="AlphaFoldDB" id="A0AAD5RLG0"/>
<evidence type="ECO:0000313" key="5">
    <source>
        <dbReference type="Proteomes" id="UP001201980"/>
    </source>
</evidence>
<dbReference type="InterPro" id="IPR050563">
    <property type="entry name" value="4-hydroxybenzoyl-CoA_TE"/>
</dbReference>
<reference evidence="4" key="1">
    <citation type="submission" date="2022-07" db="EMBL/GenBank/DDBJ databases">
        <title>Draft genome sequence of Zalerion maritima ATCC 34329, a (micro)plastics degrading marine fungus.</title>
        <authorList>
            <person name="Paco A."/>
            <person name="Goncalves M.F.M."/>
            <person name="Rocha-Santos T.A.P."/>
            <person name="Alves A."/>
        </authorList>
    </citation>
    <scope>NUCLEOTIDE SEQUENCE</scope>
    <source>
        <strain evidence="4">ATCC 34329</strain>
    </source>
</reference>